<name>A0A6J5L5X0_9CAUD</name>
<accession>A0A6J5L5X0</accession>
<dbReference type="SUPFAM" id="SSF51445">
    <property type="entry name" value="(Trans)glycosidases"/>
    <property type="match status" value="1"/>
</dbReference>
<dbReference type="GO" id="GO:0006629">
    <property type="term" value="P:lipid metabolic process"/>
    <property type="evidence" value="ECO:0007669"/>
    <property type="project" value="InterPro"/>
</dbReference>
<organism evidence="1">
    <name type="scientific">uncultured Caudovirales phage</name>
    <dbReference type="NCBI Taxonomy" id="2100421"/>
    <lineage>
        <taxon>Viruses</taxon>
        <taxon>Duplodnaviria</taxon>
        <taxon>Heunggongvirae</taxon>
        <taxon>Uroviricota</taxon>
        <taxon>Caudoviricetes</taxon>
        <taxon>Peduoviridae</taxon>
        <taxon>Maltschvirus</taxon>
        <taxon>Maltschvirus maltsch</taxon>
    </lineage>
</organism>
<proteinExistence type="predicted"/>
<evidence type="ECO:0000313" key="1">
    <source>
        <dbReference type="EMBL" id="CAB4128507.1"/>
    </source>
</evidence>
<reference evidence="1" key="1">
    <citation type="submission" date="2020-04" db="EMBL/GenBank/DDBJ databases">
        <authorList>
            <person name="Chiriac C."/>
            <person name="Salcher M."/>
            <person name="Ghai R."/>
            <person name="Kavagutti S V."/>
        </authorList>
    </citation>
    <scope>NUCLEOTIDE SEQUENCE</scope>
</reference>
<sequence length="255" mass="27069">MKTLPAGRGFWIWHLSGCEGGQIAAIIAKAQKCGVTWLAIKAGDQGNPWSQFTPALVQALHAAGLKVYGWSYDVPGKVSVQTAVVKRVADCGADGFIIDAEIEWERPSADKDAAAYISSLNGLSLPANFVLAHAPFDVISGHAAFPYTAFGSGVSFVSPQAYWPEHGMSEAASTARMLAQWQKYATQKPQAARPLLPSGYSVQPDLPGGKMPTAADMLAFEAHCKAAGCAGVLYWRWDGTPDAIWQGLAGTSFPV</sequence>
<dbReference type="Gene3D" id="3.20.20.190">
    <property type="entry name" value="Phosphatidylinositol (PI) phosphodiesterase"/>
    <property type="match status" value="1"/>
</dbReference>
<dbReference type="GO" id="GO:0008081">
    <property type="term" value="F:phosphoric diester hydrolase activity"/>
    <property type="evidence" value="ECO:0007669"/>
    <property type="project" value="InterPro"/>
</dbReference>
<protein>
    <submittedName>
        <fullName evidence="1">Uncharacterized protein</fullName>
    </submittedName>
</protein>
<dbReference type="InterPro" id="IPR017853">
    <property type="entry name" value="GH"/>
</dbReference>
<dbReference type="InterPro" id="IPR017946">
    <property type="entry name" value="PLC-like_Pdiesterase_TIM-brl"/>
</dbReference>
<dbReference type="EMBL" id="LR796230">
    <property type="protein sequence ID" value="CAB4128507.1"/>
    <property type="molecule type" value="Genomic_DNA"/>
</dbReference>
<gene>
    <name evidence="1" type="ORF">UFOVP114_37</name>
</gene>